<dbReference type="CDD" id="cd01856">
    <property type="entry name" value="YlqF"/>
    <property type="match status" value="1"/>
</dbReference>
<comment type="subcellular location">
    <subcellularLocation>
        <location evidence="3">Cytoplasm</location>
    </subcellularLocation>
</comment>
<dbReference type="EMBL" id="CP040986">
    <property type="protein sequence ID" value="QDD13321.1"/>
    <property type="molecule type" value="Genomic_DNA"/>
</dbReference>
<dbReference type="InterPro" id="IPR027417">
    <property type="entry name" value="P-loop_NTPase"/>
</dbReference>
<dbReference type="PIRSF" id="PIRSF006230">
    <property type="entry name" value="MG442"/>
    <property type="match status" value="1"/>
</dbReference>
<sequence length="298" mass="33658">MSIQWFPGHMVAAQKKAAETMEFTDVVIEVLDARIPGASQNPMIKELGAARQRAHLKILNKSDLADPKITEQWIQYFNKMPHTKAMAISCKKVNEPKKILNICKTLAPHRGDPIKPLRMMIMGVPNVGKSTLMNAILNRRIAKVGDEPAITKQQQRHQINDHMILVDTPGMMWPKIRHPSDGDLLAANNNIGKNAYYEEEVAEKLGHIILEAYPALIKTRYKLEDLKMDAIQLLEWIAKKKGFPLKNHGADLERAASTLLNDYRQGLLGRMSLETPASRMLMMSRQTLPQEEALDSDL</sequence>
<dbReference type="NCBIfam" id="TIGR03596">
    <property type="entry name" value="GTPase_YlqF"/>
    <property type="match status" value="1"/>
</dbReference>
<dbReference type="GO" id="GO:0003924">
    <property type="term" value="F:GTPase activity"/>
    <property type="evidence" value="ECO:0007669"/>
    <property type="project" value="TreeGrafter"/>
</dbReference>
<dbReference type="GO" id="GO:0005525">
    <property type="term" value="F:GTP binding"/>
    <property type="evidence" value="ECO:0007669"/>
    <property type="project" value="UniProtKB-KW"/>
</dbReference>
<name>A0AAE6KP10_9PROT</name>
<proteinExistence type="inferred from homology"/>
<keyword evidence="7" id="KW-1185">Reference proteome</keyword>
<gene>
    <name evidence="6" type="primary">ylqF</name>
    <name evidence="6" type="ORF">FIT61_02430</name>
</gene>
<feature type="binding site" evidence="4">
    <location>
        <position position="170"/>
    </location>
    <ligand>
        <name>GTP</name>
        <dbReference type="ChEBI" id="CHEBI:37565"/>
    </ligand>
</feature>
<dbReference type="Pfam" id="PF01926">
    <property type="entry name" value="MMR_HSR1"/>
    <property type="match status" value="1"/>
</dbReference>
<dbReference type="PANTHER" id="PTHR45782">
    <property type="entry name" value="MITOCHONDRIAL RIBOSOME-ASSOCIATED GTPASE 1"/>
    <property type="match status" value="1"/>
</dbReference>
<feature type="domain" description="G" evidence="5">
    <location>
        <begin position="118"/>
        <end position="176"/>
    </location>
</feature>
<evidence type="ECO:0000256" key="4">
    <source>
        <dbReference type="PIRSR" id="PIRSR006230-1"/>
    </source>
</evidence>
<evidence type="ECO:0000256" key="2">
    <source>
        <dbReference type="ARBA" id="ARBA00023134"/>
    </source>
</evidence>
<dbReference type="KEGG" id="mrk:FIT61_02430"/>
<dbReference type="Gene3D" id="1.10.1580.10">
    <property type="match status" value="1"/>
</dbReference>
<dbReference type="GO" id="GO:0005737">
    <property type="term" value="C:cytoplasm"/>
    <property type="evidence" value="ECO:0007669"/>
    <property type="project" value="UniProtKB-SubCell"/>
</dbReference>
<dbReference type="RefSeq" id="WP_139882991.1">
    <property type="nucleotide sequence ID" value="NZ_CP040986.1"/>
</dbReference>
<dbReference type="InterPro" id="IPR019991">
    <property type="entry name" value="GTP-bd_ribosome_bgen"/>
</dbReference>
<keyword evidence="2 3" id="KW-0342">GTP-binding</keyword>
<evidence type="ECO:0000256" key="3">
    <source>
        <dbReference type="PIRNR" id="PIRNR006230"/>
    </source>
</evidence>
<keyword evidence="3" id="KW-0963">Cytoplasm</keyword>
<organism evidence="6 7">
    <name type="scientific">Candidatus Methylopumilus rimovensis</name>
    <dbReference type="NCBI Taxonomy" id="2588535"/>
    <lineage>
        <taxon>Bacteria</taxon>
        <taxon>Pseudomonadati</taxon>
        <taxon>Pseudomonadota</taxon>
        <taxon>Betaproteobacteria</taxon>
        <taxon>Nitrosomonadales</taxon>
        <taxon>Methylophilaceae</taxon>
        <taxon>Candidatus Methylopumilus</taxon>
    </lineage>
</organism>
<keyword evidence="1 3" id="KW-0547">Nucleotide-binding</keyword>
<evidence type="ECO:0000259" key="5">
    <source>
        <dbReference type="Pfam" id="PF01926"/>
    </source>
</evidence>
<evidence type="ECO:0000256" key="1">
    <source>
        <dbReference type="ARBA" id="ARBA00022741"/>
    </source>
</evidence>
<dbReference type="AlphaFoldDB" id="A0AAE6KP10"/>
<dbReference type="InterPro" id="IPR006073">
    <property type="entry name" value="GTP-bd"/>
</dbReference>
<dbReference type="PANTHER" id="PTHR45782:SF4">
    <property type="entry name" value="MITOCHONDRIAL RIBOSOME-ASSOCIATED GTPASE 1"/>
    <property type="match status" value="1"/>
</dbReference>
<reference evidence="6 7" key="1">
    <citation type="journal article" date="2019" name="ISME J.">
        <title>Evolution in action: habitat transition from sediment to the pelagial leads to genome streamlining in Methylophilaceae.</title>
        <authorList>
            <person name="Salcher M."/>
            <person name="Schaefle D."/>
            <person name="Kaspar M."/>
            <person name="Neuenschwander S.M."/>
            <person name="Ghai R."/>
        </authorList>
    </citation>
    <scope>NUCLEOTIDE SEQUENCE [LARGE SCALE GENOMIC DNA]</scope>
    <source>
        <strain evidence="6 7">MMS-RI-1</strain>
    </source>
</reference>
<dbReference type="InterPro" id="IPR016478">
    <property type="entry name" value="GTPase_MTG1"/>
</dbReference>
<evidence type="ECO:0000313" key="6">
    <source>
        <dbReference type="EMBL" id="QDD13321.1"/>
    </source>
</evidence>
<accession>A0AAE6KP10</accession>
<protein>
    <recommendedName>
        <fullName evidence="3">Ribosome biogenesis GTPase A</fullName>
    </recommendedName>
</protein>
<dbReference type="SUPFAM" id="SSF52540">
    <property type="entry name" value="P-loop containing nucleoside triphosphate hydrolases"/>
    <property type="match status" value="1"/>
</dbReference>
<dbReference type="InterPro" id="IPR023179">
    <property type="entry name" value="GTP-bd_ortho_bundle_sf"/>
</dbReference>
<dbReference type="GO" id="GO:0006412">
    <property type="term" value="P:translation"/>
    <property type="evidence" value="ECO:0007669"/>
    <property type="project" value="TreeGrafter"/>
</dbReference>
<comment type="similarity">
    <text evidence="3">Belongs to the TRAFAC class YlqF/YawG GTPase family. MTG1 subfamily.</text>
</comment>
<dbReference type="Gene3D" id="3.40.50.300">
    <property type="entry name" value="P-loop containing nucleotide triphosphate hydrolases"/>
    <property type="match status" value="1"/>
</dbReference>
<feature type="binding site" evidence="4">
    <location>
        <begin position="60"/>
        <end position="63"/>
    </location>
    <ligand>
        <name>GTP</name>
        <dbReference type="ChEBI" id="CHEBI:37565"/>
    </ligand>
</feature>
<feature type="binding site" evidence="4">
    <location>
        <begin position="126"/>
        <end position="131"/>
    </location>
    <ligand>
        <name>GTP</name>
        <dbReference type="ChEBI" id="CHEBI:37565"/>
    </ligand>
</feature>
<evidence type="ECO:0000313" key="7">
    <source>
        <dbReference type="Proteomes" id="UP000312102"/>
    </source>
</evidence>
<comment type="function">
    <text evidence="3">Required for a late step of 50S ribosomal subunit assembly. Has GTPase activity.</text>
</comment>
<dbReference type="Proteomes" id="UP000312102">
    <property type="component" value="Chromosome"/>
</dbReference>